<evidence type="ECO:0000313" key="14">
    <source>
        <dbReference type="EMBL" id="TDQ30751.1"/>
    </source>
</evidence>
<comment type="function">
    <text evidence="1 13">Transfers the gamma-phosphate of ATP to the 4'-position of a tetraacyldisaccharide 1-phosphate intermediate (termed DS-1-P) to form tetraacyldisaccharide 1,4'-bis-phosphate (lipid IVA).</text>
</comment>
<dbReference type="AlphaFoldDB" id="A0A4R6TN59"/>
<keyword evidence="11 13" id="KW-0443">Lipid metabolism</keyword>
<dbReference type="OrthoDB" id="9766423at2"/>
<name>A0A4R6TN59_9FLAO</name>
<dbReference type="GO" id="GO:0005524">
    <property type="term" value="F:ATP binding"/>
    <property type="evidence" value="ECO:0007669"/>
    <property type="project" value="UniProtKB-UniRule"/>
</dbReference>
<proteinExistence type="inferred from homology"/>
<evidence type="ECO:0000256" key="9">
    <source>
        <dbReference type="ARBA" id="ARBA00022777"/>
    </source>
</evidence>
<dbReference type="RefSeq" id="WP_133643635.1">
    <property type="nucleotide sequence ID" value="NZ_SNYI01000002.1"/>
</dbReference>
<evidence type="ECO:0000256" key="6">
    <source>
        <dbReference type="ARBA" id="ARBA00022556"/>
    </source>
</evidence>
<dbReference type="Proteomes" id="UP000295468">
    <property type="component" value="Unassembled WGS sequence"/>
</dbReference>
<keyword evidence="10 13" id="KW-0067">ATP-binding</keyword>
<dbReference type="PANTHER" id="PTHR42724">
    <property type="entry name" value="TETRAACYLDISACCHARIDE 4'-KINASE"/>
    <property type="match status" value="1"/>
</dbReference>
<evidence type="ECO:0000256" key="5">
    <source>
        <dbReference type="ARBA" id="ARBA00022516"/>
    </source>
</evidence>
<keyword evidence="15" id="KW-1185">Reference proteome</keyword>
<organism evidence="14 15">
    <name type="scientific">Zeaxanthinibacter enoshimensis</name>
    <dbReference type="NCBI Taxonomy" id="392009"/>
    <lineage>
        <taxon>Bacteria</taxon>
        <taxon>Pseudomonadati</taxon>
        <taxon>Bacteroidota</taxon>
        <taxon>Flavobacteriia</taxon>
        <taxon>Flavobacteriales</taxon>
        <taxon>Flavobacteriaceae</taxon>
        <taxon>Zeaxanthinibacter</taxon>
    </lineage>
</organism>
<dbReference type="SUPFAM" id="SSF52540">
    <property type="entry name" value="P-loop containing nucleoside triphosphate hydrolases"/>
    <property type="match status" value="1"/>
</dbReference>
<dbReference type="GO" id="GO:0009029">
    <property type="term" value="F:lipid-A 4'-kinase activity"/>
    <property type="evidence" value="ECO:0007669"/>
    <property type="project" value="UniProtKB-UniRule"/>
</dbReference>
<reference evidence="14 15" key="1">
    <citation type="submission" date="2019-03" db="EMBL/GenBank/DDBJ databases">
        <title>Genomic Encyclopedia of Archaeal and Bacterial Type Strains, Phase II (KMG-II): from individual species to whole genera.</title>
        <authorList>
            <person name="Goeker M."/>
        </authorList>
    </citation>
    <scope>NUCLEOTIDE SEQUENCE [LARGE SCALE GENOMIC DNA]</scope>
    <source>
        <strain evidence="14 15">DSM 18435</strain>
    </source>
</reference>
<dbReference type="GO" id="GO:0009244">
    <property type="term" value="P:lipopolysaccharide core region biosynthetic process"/>
    <property type="evidence" value="ECO:0007669"/>
    <property type="project" value="TreeGrafter"/>
</dbReference>
<evidence type="ECO:0000256" key="1">
    <source>
        <dbReference type="ARBA" id="ARBA00002274"/>
    </source>
</evidence>
<keyword evidence="6 13" id="KW-0441">Lipid A biosynthesis</keyword>
<comment type="caution">
    <text evidence="14">The sequence shown here is derived from an EMBL/GenBank/DDBJ whole genome shotgun (WGS) entry which is preliminary data.</text>
</comment>
<comment type="similarity">
    <text evidence="13">Belongs to the LpxK family.</text>
</comment>
<dbReference type="HAMAP" id="MF_00409">
    <property type="entry name" value="LpxK"/>
    <property type="match status" value="1"/>
</dbReference>
<dbReference type="NCBIfam" id="TIGR00682">
    <property type="entry name" value="lpxK"/>
    <property type="match status" value="1"/>
</dbReference>
<evidence type="ECO:0000256" key="11">
    <source>
        <dbReference type="ARBA" id="ARBA00023098"/>
    </source>
</evidence>
<evidence type="ECO:0000256" key="10">
    <source>
        <dbReference type="ARBA" id="ARBA00022840"/>
    </source>
</evidence>
<comment type="pathway">
    <text evidence="2 13">Glycolipid biosynthesis; lipid IV(A) biosynthesis; lipid IV(A) from (3R)-3-hydroxytetradecanoyl-[acyl-carrier-protein] and UDP-N-acetyl-alpha-D-glucosamine: step 6/6.</text>
</comment>
<keyword evidence="5 13" id="KW-0444">Lipid biosynthesis</keyword>
<evidence type="ECO:0000256" key="7">
    <source>
        <dbReference type="ARBA" id="ARBA00022679"/>
    </source>
</evidence>
<evidence type="ECO:0000256" key="3">
    <source>
        <dbReference type="ARBA" id="ARBA00012071"/>
    </source>
</evidence>
<evidence type="ECO:0000256" key="2">
    <source>
        <dbReference type="ARBA" id="ARBA00004870"/>
    </source>
</evidence>
<evidence type="ECO:0000256" key="13">
    <source>
        <dbReference type="HAMAP-Rule" id="MF_00409"/>
    </source>
</evidence>
<feature type="binding site" evidence="13">
    <location>
        <begin position="47"/>
        <end position="54"/>
    </location>
    <ligand>
        <name>ATP</name>
        <dbReference type="ChEBI" id="CHEBI:30616"/>
    </ligand>
</feature>
<evidence type="ECO:0000313" key="15">
    <source>
        <dbReference type="Proteomes" id="UP000295468"/>
    </source>
</evidence>
<evidence type="ECO:0000256" key="12">
    <source>
        <dbReference type="ARBA" id="ARBA00029757"/>
    </source>
</evidence>
<comment type="catalytic activity">
    <reaction evidence="13">
        <text>a lipid A disaccharide + ATP = a lipid IVA + ADP + H(+)</text>
        <dbReference type="Rhea" id="RHEA:67840"/>
        <dbReference type="ChEBI" id="CHEBI:15378"/>
        <dbReference type="ChEBI" id="CHEBI:30616"/>
        <dbReference type="ChEBI" id="CHEBI:176343"/>
        <dbReference type="ChEBI" id="CHEBI:176425"/>
        <dbReference type="ChEBI" id="CHEBI:456216"/>
        <dbReference type="EC" id="2.7.1.130"/>
    </reaction>
</comment>
<accession>A0A4R6TN59</accession>
<keyword evidence="9 13" id="KW-0418">Kinase</keyword>
<keyword evidence="7 13" id="KW-0808">Transferase</keyword>
<dbReference type="PANTHER" id="PTHR42724:SF1">
    <property type="entry name" value="TETRAACYLDISACCHARIDE 4'-KINASE, MITOCHONDRIAL-RELATED"/>
    <property type="match status" value="1"/>
</dbReference>
<dbReference type="Pfam" id="PF02606">
    <property type="entry name" value="LpxK"/>
    <property type="match status" value="1"/>
</dbReference>
<gene>
    <name evidence="13" type="primary">lpxK</name>
    <name evidence="14" type="ORF">CLV82_1440</name>
</gene>
<evidence type="ECO:0000256" key="4">
    <source>
        <dbReference type="ARBA" id="ARBA00016436"/>
    </source>
</evidence>
<dbReference type="GO" id="GO:0009245">
    <property type="term" value="P:lipid A biosynthetic process"/>
    <property type="evidence" value="ECO:0007669"/>
    <property type="project" value="UniProtKB-UniRule"/>
</dbReference>
<dbReference type="InterPro" id="IPR027417">
    <property type="entry name" value="P-loop_NTPase"/>
</dbReference>
<sequence>MQLLRKIAFPISLLYALAVYLRNFLFDTGILSSVRFDTPTICVGNISVGGSGKTPMTELLVRMLQPSMKLAVLSRGYRRKTSGFVLADENSTASDLGDEPLQIYRKFPGIHMAVDADRRRGISQLEKLVKPDMIILDDAFQHRRVKPDISILLTPHDLLYTDDWYLPTGDLRDSKAEAKRADVIIVTKCPRGLSIPEREKIKEKLNPGVQQLLLFSCLEYDTRLRGGDMEIELEDLKGREITLLTGIAKPEPLENYLSGKGLSFKHLRFPDHHDFTEKELSRIREEQLLLTTEKDYTRIGGRIPGMYYIPVRHRFLFGGEELLKEKLLPL</sequence>
<protein>
    <recommendedName>
        <fullName evidence="4 13">Tetraacyldisaccharide 4'-kinase</fullName>
        <ecNumber evidence="3 13">2.7.1.130</ecNumber>
    </recommendedName>
    <alternativeName>
        <fullName evidence="12 13">Lipid A 4'-kinase</fullName>
    </alternativeName>
</protein>
<keyword evidence="8 13" id="KW-0547">Nucleotide-binding</keyword>
<dbReference type="InterPro" id="IPR003758">
    <property type="entry name" value="LpxK"/>
</dbReference>
<dbReference type="UniPathway" id="UPA00359">
    <property type="reaction ID" value="UER00482"/>
</dbReference>
<dbReference type="EC" id="2.7.1.130" evidence="3 13"/>
<dbReference type="GO" id="GO:0005886">
    <property type="term" value="C:plasma membrane"/>
    <property type="evidence" value="ECO:0007669"/>
    <property type="project" value="TreeGrafter"/>
</dbReference>
<evidence type="ECO:0000256" key="8">
    <source>
        <dbReference type="ARBA" id="ARBA00022741"/>
    </source>
</evidence>
<dbReference type="EMBL" id="SNYI01000002">
    <property type="protein sequence ID" value="TDQ30751.1"/>
    <property type="molecule type" value="Genomic_DNA"/>
</dbReference>